<sequence length="69" mass="7327">MKHVHPAFDELSGAVWRKSSHSGSGDQCVEVAALGDGRRALRDSKDPQGPALVLSPAGWRSFIQGVGSR</sequence>
<dbReference type="AlphaFoldDB" id="A0A7W3MY84"/>
<evidence type="ECO:0000313" key="3">
    <source>
        <dbReference type="Proteomes" id="UP000539313"/>
    </source>
</evidence>
<dbReference type="RefSeq" id="WP_198679409.1">
    <property type="nucleotide sequence ID" value="NZ_JACJII010000001.1"/>
</dbReference>
<gene>
    <name evidence="2" type="ORF">HNR21_002940</name>
</gene>
<keyword evidence="3" id="KW-1185">Reference proteome</keyword>
<dbReference type="Pfam" id="PF04149">
    <property type="entry name" value="DUF397"/>
    <property type="match status" value="1"/>
</dbReference>
<dbReference type="InterPro" id="IPR007278">
    <property type="entry name" value="DUF397"/>
</dbReference>
<protein>
    <recommendedName>
        <fullName evidence="1">DUF397 domain-containing protein</fullName>
    </recommendedName>
</protein>
<reference evidence="2 3" key="1">
    <citation type="submission" date="2020-08" db="EMBL/GenBank/DDBJ databases">
        <title>Sequencing the genomes of 1000 actinobacteria strains.</title>
        <authorList>
            <person name="Klenk H.-P."/>
        </authorList>
    </citation>
    <scope>NUCLEOTIDE SEQUENCE [LARGE SCALE GENOMIC DNA]</scope>
    <source>
        <strain evidence="2 3">DSM 45823</strain>
    </source>
</reference>
<name>A0A7W3MY84_9ACTN</name>
<accession>A0A7W3MY84</accession>
<dbReference type="EMBL" id="JACJII010000001">
    <property type="protein sequence ID" value="MBA9004058.1"/>
    <property type="molecule type" value="Genomic_DNA"/>
</dbReference>
<feature type="domain" description="DUF397" evidence="1">
    <location>
        <begin position="14"/>
        <end position="66"/>
    </location>
</feature>
<comment type="caution">
    <text evidence="2">The sequence shown here is derived from an EMBL/GenBank/DDBJ whole genome shotgun (WGS) entry which is preliminary data.</text>
</comment>
<evidence type="ECO:0000259" key="1">
    <source>
        <dbReference type="Pfam" id="PF04149"/>
    </source>
</evidence>
<evidence type="ECO:0000313" key="2">
    <source>
        <dbReference type="EMBL" id="MBA9004058.1"/>
    </source>
</evidence>
<dbReference type="Proteomes" id="UP000539313">
    <property type="component" value="Unassembled WGS sequence"/>
</dbReference>
<proteinExistence type="predicted"/>
<organism evidence="2 3">
    <name type="scientific">Thermomonospora cellulosilytica</name>
    <dbReference type="NCBI Taxonomy" id="1411118"/>
    <lineage>
        <taxon>Bacteria</taxon>
        <taxon>Bacillati</taxon>
        <taxon>Actinomycetota</taxon>
        <taxon>Actinomycetes</taxon>
        <taxon>Streptosporangiales</taxon>
        <taxon>Thermomonosporaceae</taxon>
        <taxon>Thermomonospora</taxon>
    </lineage>
</organism>